<dbReference type="Proteomes" id="UP001497623">
    <property type="component" value="Unassembled WGS sequence"/>
</dbReference>
<proteinExistence type="predicted"/>
<organism evidence="3 4">
    <name type="scientific">Meganyctiphanes norvegica</name>
    <name type="common">Northern krill</name>
    <name type="synonym">Thysanopoda norvegica</name>
    <dbReference type="NCBI Taxonomy" id="48144"/>
    <lineage>
        <taxon>Eukaryota</taxon>
        <taxon>Metazoa</taxon>
        <taxon>Ecdysozoa</taxon>
        <taxon>Arthropoda</taxon>
        <taxon>Crustacea</taxon>
        <taxon>Multicrustacea</taxon>
        <taxon>Malacostraca</taxon>
        <taxon>Eumalacostraca</taxon>
        <taxon>Eucarida</taxon>
        <taxon>Euphausiacea</taxon>
        <taxon>Euphausiidae</taxon>
        <taxon>Meganyctiphanes</taxon>
    </lineage>
</organism>
<evidence type="ECO:0000313" key="4">
    <source>
        <dbReference type="Proteomes" id="UP001497623"/>
    </source>
</evidence>
<protein>
    <recommendedName>
        <fullName evidence="5">von Willebrand factor A domain-containing protein 5A-like</fullName>
    </recommendedName>
</protein>
<dbReference type="EMBL" id="CAXKWB010001662">
    <property type="protein sequence ID" value="CAL4065069.1"/>
    <property type="molecule type" value="Genomic_DNA"/>
</dbReference>
<dbReference type="SMART" id="SM00327">
    <property type="entry name" value="VWA"/>
    <property type="match status" value="1"/>
</dbReference>
<feature type="non-terminal residue" evidence="3">
    <location>
        <position position="803"/>
    </location>
</feature>
<dbReference type="Pfam" id="PF08487">
    <property type="entry name" value="VIT"/>
    <property type="match status" value="1"/>
</dbReference>
<dbReference type="GO" id="GO:0032991">
    <property type="term" value="C:protein-containing complex"/>
    <property type="evidence" value="ECO:0007669"/>
    <property type="project" value="UniProtKB-ARBA"/>
</dbReference>
<sequence>MSFQCDVKMGTYSRAMSVDQSYDVVKTKLQSVSTKVSVRAFVAHVNATLVYQNDSDKHLQVECSFPIDEGAALYKFEAEIGDRKIVAQCMEKKKATKMYEEAVSAGHSAVLGSEDKRTSDILKLTLGNFPAGTTAKLHISFVMELKVRSDGGVPFIIPAVLNPRYAPENQKQWHHPPNVDLSTIQLSVTSAYSLSVEAEIMGGHQIARVISHSDAINVDLAEDGTNAKVTQDGGFTNDHDWSMVIYYSDSYKTHMVRETGDRAGTSIIKDDVLMVNLFPEVPEASYSNKNEIIFIIDRSGSMNGINIQRAQSTLLLFLKSLPPGCYFNIISFGSTYEALFPDGSKEYNEKTLSIAMQLQEEMEANMGGTEILRPLQYLYSKEPMKGYARQLILLTDGQVWNVDNILKLVARHAIDTRAFAIGIGEGASTALVKGIARAGNGQAEMVVQRDSNLQTKVMGLLQKMVQESVHDVRITADIDPVSSVKLYPKVPPVIFGGSHLTLYIRLPQQTQVKRININGHVGNKPLDLSIDGSTIKVIHDESLALHRLAARAQINQWQIDDEEDVSEELVQMSVSSGVLSRLTAFVGVDNEGKTLKNEPQEDFLETDSMELEMDSCYMAAAASAAPQGICTTKSAFSSRSHKKSKVLAGSAIYLGSQSFCDDEEDCDDGEESQDFYLPQSQACCYDGVEESDDGAEAKRSKIQPPSQGNNLMSLVSLQQFDGSWDMKDLQSFLTITLEDIRKKNNTKNEKCWATALMLAILETQFDSERQQWLLLASKARGFLSAQGVVDVEDLLQRAKETLV</sequence>
<feature type="domain" description="VWFA" evidence="1">
    <location>
        <begin position="291"/>
        <end position="469"/>
    </location>
</feature>
<dbReference type="PANTHER" id="PTHR45737:SF6">
    <property type="entry name" value="VON WILLEBRAND FACTOR A DOMAIN-CONTAINING PROTEIN 5A"/>
    <property type="match status" value="1"/>
</dbReference>
<comment type="caution">
    <text evidence="3">The sequence shown here is derived from an EMBL/GenBank/DDBJ whole genome shotgun (WGS) entry which is preliminary data.</text>
</comment>
<evidence type="ECO:0000259" key="1">
    <source>
        <dbReference type="PROSITE" id="PS50234"/>
    </source>
</evidence>
<dbReference type="Gene3D" id="3.40.50.410">
    <property type="entry name" value="von Willebrand factor, type A domain"/>
    <property type="match status" value="1"/>
</dbReference>
<dbReference type="InterPro" id="IPR002035">
    <property type="entry name" value="VWF_A"/>
</dbReference>
<dbReference type="AlphaFoldDB" id="A0AAV2PTS4"/>
<dbReference type="SUPFAM" id="SSF53300">
    <property type="entry name" value="vWA-like"/>
    <property type="match status" value="1"/>
</dbReference>
<gene>
    <name evidence="3" type="ORF">MNOR_LOCUS4527</name>
</gene>
<dbReference type="InterPro" id="IPR036465">
    <property type="entry name" value="vWFA_dom_sf"/>
</dbReference>
<dbReference type="PANTHER" id="PTHR45737">
    <property type="entry name" value="VON WILLEBRAND FACTOR A DOMAIN-CONTAINING PROTEIN 5A"/>
    <property type="match status" value="1"/>
</dbReference>
<accession>A0AAV2PTS4</accession>
<dbReference type="Pfam" id="PF13768">
    <property type="entry name" value="VWA_3"/>
    <property type="match status" value="1"/>
</dbReference>
<feature type="domain" description="VIT" evidence="2">
    <location>
        <begin position="13"/>
        <end position="143"/>
    </location>
</feature>
<dbReference type="PROSITE" id="PS51468">
    <property type="entry name" value="VIT"/>
    <property type="match status" value="1"/>
</dbReference>
<evidence type="ECO:0000259" key="2">
    <source>
        <dbReference type="PROSITE" id="PS51468"/>
    </source>
</evidence>
<dbReference type="SMART" id="SM00609">
    <property type="entry name" value="VIT"/>
    <property type="match status" value="1"/>
</dbReference>
<name>A0AAV2PTS4_MEGNR</name>
<dbReference type="InterPro" id="IPR013694">
    <property type="entry name" value="VIT"/>
</dbReference>
<dbReference type="PROSITE" id="PS50234">
    <property type="entry name" value="VWFA"/>
    <property type="match status" value="1"/>
</dbReference>
<evidence type="ECO:0000313" key="3">
    <source>
        <dbReference type="EMBL" id="CAL4065069.1"/>
    </source>
</evidence>
<reference evidence="3 4" key="1">
    <citation type="submission" date="2024-05" db="EMBL/GenBank/DDBJ databases">
        <authorList>
            <person name="Wallberg A."/>
        </authorList>
    </citation>
    <scope>NUCLEOTIDE SEQUENCE [LARGE SCALE GENOMIC DNA]</scope>
</reference>
<evidence type="ECO:0008006" key="5">
    <source>
        <dbReference type="Google" id="ProtNLM"/>
    </source>
</evidence>
<keyword evidence="4" id="KW-1185">Reference proteome</keyword>